<evidence type="ECO:0000256" key="5">
    <source>
        <dbReference type="ARBA" id="ARBA00023136"/>
    </source>
</evidence>
<reference evidence="9" key="1">
    <citation type="journal article" date="2019" name="Int. J. Syst. Evol. Microbiol.">
        <title>The Global Catalogue of Microorganisms (GCM) 10K type strain sequencing project: providing services to taxonomists for standard genome sequencing and annotation.</title>
        <authorList>
            <consortium name="The Broad Institute Genomics Platform"/>
            <consortium name="The Broad Institute Genome Sequencing Center for Infectious Disease"/>
            <person name="Wu L."/>
            <person name="Ma J."/>
        </authorList>
    </citation>
    <scope>NUCLEOTIDE SEQUENCE [LARGE SCALE GENOMIC DNA]</scope>
    <source>
        <strain evidence="9">CCUG 59189</strain>
    </source>
</reference>
<feature type="transmembrane region" description="Helical" evidence="6">
    <location>
        <begin position="37"/>
        <end position="57"/>
    </location>
</feature>
<accession>A0ABW3RSX1</accession>
<keyword evidence="5 6" id="KW-0472">Membrane</keyword>
<gene>
    <name evidence="8" type="ORF">ACFQ3W_02510</name>
</gene>
<evidence type="ECO:0000256" key="4">
    <source>
        <dbReference type="ARBA" id="ARBA00022989"/>
    </source>
</evidence>
<dbReference type="Proteomes" id="UP001597262">
    <property type="component" value="Unassembled WGS sequence"/>
</dbReference>
<dbReference type="RefSeq" id="WP_379316249.1">
    <property type="nucleotide sequence ID" value="NZ_JBHTLM010000001.1"/>
</dbReference>
<evidence type="ECO:0000256" key="6">
    <source>
        <dbReference type="SAM" id="Phobius"/>
    </source>
</evidence>
<keyword evidence="2" id="KW-1003">Cell membrane</keyword>
<protein>
    <submittedName>
        <fullName evidence="8">PLD nuclease N-terminal domain-containing protein</fullName>
    </submittedName>
</protein>
<proteinExistence type="predicted"/>
<evidence type="ECO:0000259" key="7">
    <source>
        <dbReference type="Pfam" id="PF13396"/>
    </source>
</evidence>
<evidence type="ECO:0000313" key="8">
    <source>
        <dbReference type="EMBL" id="MFD1175184.1"/>
    </source>
</evidence>
<evidence type="ECO:0000313" key="9">
    <source>
        <dbReference type="Proteomes" id="UP001597262"/>
    </source>
</evidence>
<sequence>MTQIWQIVLPLIVLQFLLMVTALITCVKEANTRGPKWLWICLILFVGIFGPIAFFVFGRNPYGKAPHDSE</sequence>
<dbReference type="Pfam" id="PF13396">
    <property type="entry name" value="PLDc_N"/>
    <property type="match status" value="1"/>
</dbReference>
<dbReference type="EMBL" id="JBHTLM010000001">
    <property type="protein sequence ID" value="MFD1175184.1"/>
    <property type="molecule type" value="Genomic_DNA"/>
</dbReference>
<comment type="subcellular location">
    <subcellularLocation>
        <location evidence="1">Cell membrane</location>
        <topology evidence="1">Multi-pass membrane protein</topology>
    </subcellularLocation>
</comment>
<feature type="domain" description="Cardiolipin synthase N-terminal" evidence="7">
    <location>
        <begin position="18"/>
        <end position="59"/>
    </location>
</feature>
<evidence type="ECO:0000256" key="2">
    <source>
        <dbReference type="ARBA" id="ARBA00022475"/>
    </source>
</evidence>
<organism evidence="8 9">
    <name type="scientific">Paenibacillus puldeungensis</name>
    <dbReference type="NCBI Taxonomy" id="696536"/>
    <lineage>
        <taxon>Bacteria</taxon>
        <taxon>Bacillati</taxon>
        <taxon>Bacillota</taxon>
        <taxon>Bacilli</taxon>
        <taxon>Bacillales</taxon>
        <taxon>Paenibacillaceae</taxon>
        <taxon>Paenibacillus</taxon>
    </lineage>
</organism>
<dbReference type="InterPro" id="IPR027379">
    <property type="entry name" value="CLS_N"/>
</dbReference>
<evidence type="ECO:0000256" key="3">
    <source>
        <dbReference type="ARBA" id="ARBA00022692"/>
    </source>
</evidence>
<name>A0ABW3RSX1_9BACL</name>
<comment type="caution">
    <text evidence="8">The sequence shown here is derived from an EMBL/GenBank/DDBJ whole genome shotgun (WGS) entry which is preliminary data.</text>
</comment>
<feature type="transmembrane region" description="Helical" evidence="6">
    <location>
        <begin position="7"/>
        <end position="25"/>
    </location>
</feature>
<keyword evidence="9" id="KW-1185">Reference proteome</keyword>
<evidence type="ECO:0000256" key="1">
    <source>
        <dbReference type="ARBA" id="ARBA00004651"/>
    </source>
</evidence>
<keyword evidence="3 6" id="KW-0812">Transmembrane</keyword>
<keyword evidence="4 6" id="KW-1133">Transmembrane helix</keyword>